<dbReference type="InterPro" id="IPR045239">
    <property type="entry name" value="bHLH95_bHLH"/>
</dbReference>
<dbReference type="GO" id="GO:0046983">
    <property type="term" value="F:protein dimerization activity"/>
    <property type="evidence" value="ECO:0007669"/>
    <property type="project" value="InterPro"/>
</dbReference>
<dbReference type="Pfam" id="PF00010">
    <property type="entry name" value="HLH"/>
    <property type="match status" value="1"/>
</dbReference>
<dbReference type="SMART" id="SM00353">
    <property type="entry name" value="HLH"/>
    <property type="match status" value="1"/>
</dbReference>
<keyword evidence="4" id="KW-0804">Transcription</keyword>
<dbReference type="Pfam" id="PF22754">
    <property type="entry name" value="bHLH-TF_ACT-like_plant"/>
    <property type="match status" value="1"/>
</dbReference>
<evidence type="ECO:0000256" key="4">
    <source>
        <dbReference type="ARBA" id="ARBA00023163"/>
    </source>
</evidence>
<organism evidence="8 9">
    <name type="scientific">Colocasia esculenta</name>
    <name type="common">Wild taro</name>
    <name type="synonym">Arum esculentum</name>
    <dbReference type="NCBI Taxonomy" id="4460"/>
    <lineage>
        <taxon>Eukaryota</taxon>
        <taxon>Viridiplantae</taxon>
        <taxon>Streptophyta</taxon>
        <taxon>Embryophyta</taxon>
        <taxon>Tracheophyta</taxon>
        <taxon>Spermatophyta</taxon>
        <taxon>Magnoliopsida</taxon>
        <taxon>Liliopsida</taxon>
        <taxon>Araceae</taxon>
        <taxon>Aroideae</taxon>
        <taxon>Colocasieae</taxon>
        <taxon>Colocasia</taxon>
    </lineage>
</organism>
<dbReference type="GO" id="GO:0003700">
    <property type="term" value="F:DNA-binding transcription factor activity"/>
    <property type="evidence" value="ECO:0007669"/>
    <property type="project" value="InterPro"/>
</dbReference>
<evidence type="ECO:0000259" key="7">
    <source>
        <dbReference type="PROSITE" id="PS50888"/>
    </source>
</evidence>
<feature type="compositionally biased region" description="Basic residues" evidence="6">
    <location>
        <begin position="56"/>
        <end position="67"/>
    </location>
</feature>
<dbReference type="GO" id="GO:0009960">
    <property type="term" value="P:endosperm development"/>
    <property type="evidence" value="ECO:0007669"/>
    <property type="project" value="InterPro"/>
</dbReference>
<name>A0A843TZG5_COLES</name>
<gene>
    <name evidence="8" type="ORF">Taro_009129</name>
</gene>
<dbReference type="Proteomes" id="UP000652761">
    <property type="component" value="Unassembled WGS sequence"/>
</dbReference>
<reference evidence="8" key="1">
    <citation type="submission" date="2017-07" db="EMBL/GenBank/DDBJ databases">
        <title>Taro Niue Genome Assembly and Annotation.</title>
        <authorList>
            <person name="Atibalentja N."/>
            <person name="Keating K."/>
            <person name="Fields C.J."/>
        </authorList>
    </citation>
    <scope>NUCLEOTIDE SEQUENCE</scope>
    <source>
        <strain evidence="8">Niue_2</strain>
        <tissue evidence="8">Leaf</tissue>
    </source>
</reference>
<evidence type="ECO:0000256" key="5">
    <source>
        <dbReference type="ARBA" id="ARBA00023242"/>
    </source>
</evidence>
<evidence type="ECO:0000256" key="6">
    <source>
        <dbReference type="SAM" id="MobiDB-lite"/>
    </source>
</evidence>
<accession>A0A843TZG5</accession>
<comment type="caution">
    <text evidence="8">The sequence shown here is derived from an EMBL/GenBank/DDBJ whole genome shotgun (WGS) entry which is preliminary data.</text>
</comment>
<evidence type="ECO:0000256" key="3">
    <source>
        <dbReference type="ARBA" id="ARBA00023015"/>
    </source>
</evidence>
<keyword evidence="5" id="KW-0539">Nucleus</keyword>
<feature type="region of interest" description="Disordered" evidence="6">
    <location>
        <begin position="1"/>
        <end position="87"/>
    </location>
</feature>
<feature type="compositionally biased region" description="Basic and acidic residues" evidence="6">
    <location>
        <begin position="29"/>
        <end position="38"/>
    </location>
</feature>
<dbReference type="AlphaFoldDB" id="A0A843TZG5"/>
<dbReference type="InterPro" id="IPR011598">
    <property type="entry name" value="bHLH_dom"/>
</dbReference>
<dbReference type="OrthoDB" id="690068at2759"/>
<evidence type="ECO:0000256" key="2">
    <source>
        <dbReference type="ARBA" id="ARBA00005510"/>
    </source>
</evidence>
<comment type="subcellular location">
    <subcellularLocation>
        <location evidence="1">Nucleus</location>
    </subcellularLocation>
</comment>
<dbReference type="InterPro" id="IPR036638">
    <property type="entry name" value="HLH_DNA-bd_sf"/>
</dbReference>
<dbReference type="SUPFAM" id="SSF47459">
    <property type="entry name" value="HLH, helix-loop-helix DNA-binding domain"/>
    <property type="match status" value="1"/>
</dbReference>
<dbReference type="EMBL" id="NMUH01000315">
    <property type="protein sequence ID" value="MQL76731.1"/>
    <property type="molecule type" value="Genomic_DNA"/>
</dbReference>
<evidence type="ECO:0000256" key="1">
    <source>
        <dbReference type="ARBA" id="ARBA00004123"/>
    </source>
</evidence>
<dbReference type="CDD" id="cd11393">
    <property type="entry name" value="bHLH_AtbHLH_like"/>
    <property type="match status" value="1"/>
</dbReference>
<protein>
    <recommendedName>
        <fullName evidence="7">BHLH domain-containing protein</fullName>
    </recommendedName>
</protein>
<dbReference type="PROSITE" id="PS50888">
    <property type="entry name" value="BHLH"/>
    <property type="match status" value="1"/>
</dbReference>
<dbReference type="InterPro" id="IPR044278">
    <property type="entry name" value="BHLH95-like"/>
</dbReference>
<keyword evidence="9" id="KW-1185">Reference proteome</keyword>
<dbReference type="Gene3D" id="4.10.280.10">
    <property type="entry name" value="Helix-loop-helix DNA-binding domain"/>
    <property type="match status" value="1"/>
</dbReference>
<dbReference type="PANTHER" id="PTHR46772:SF8">
    <property type="entry name" value="TRANSCRIPTION FACTOR BHLH95"/>
    <property type="match status" value="1"/>
</dbReference>
<evidence type="ECO:0000313" key="8">
    <source>
        <dbReference type="EMBL" id="MQL76731.1"/>
    </source>
</evidence>
<feature type="domain" description="BHLH" evidence="7">
    <location>
        <begin position="85"/>
        <end position="135"/>
    </location>
</feature>
<dbReference type="InterPro" id="IPR054502">
    <property type="entry name" value="bHLH-TF_ACT-like_plant"/>
</dbReference>
<comment type="similarity">
    <text evidence="2">Belongs to the bHLH protein family.</text>
</comment>
<proteinExistence type="inferred from homology"/>
<dbReference type="PANTHER" id="PTHR46772">
    <property type="entry name" value="BHLH DOMAIN-CONTAINING PROTEIN"/>
    <property type="match status" value="1"/>
</dbReference>
<evidence type="ECO:0000313" key="9">
    <source>
        <dbReference type="Proteomes" id="UP000652761"/>
    </source>
</evidence>
<sequence length="301" mass="33004">MSQEGGGPDNMLWEAHAWAFSNSDNSGGCDDKPLEKTPPESGSNSPADVTAAVGTKRTRNGPKKAKNGGHGGQKDKGIAGAGGESDHEIHIWTERERRKKMRNMFANLHALLPHLPAKADKSTIVDEAVNYIRTLQLTLQKLQKQKLERLRGAILEEPLLPVTAQQTHVPAAETSSREAFMADRGKNWAAITPSLAISVPLFAQSFQTWTSPNVVLSMTGNDAHINICAMKKPGLLSSVLYVLERHKLEVVSAHVSSDYFRSMFMIHAHVSLKNSYKLSKPIGQKKNLALLCRSPLFIDLV</sequence>
<keyword evidence="3" id="KW-0805">Transcription regulation</keyword>